<dbReference type="InterPro" id="IPR023772">
    <property type="entry name" value="DNA-bd_HTH_TetR-type_CS"/>
</dbReference>
<dbReference type="Pfam" id="PF00440">
    <property type="entry name" value="TetR_N"/>
    <property type="match status" value="1"/>
</dbReference>
<dbReference type="InterPro" id="IPR050109">
    <property type="entry name" value="HTH-type_TetR-like_transc_reg"/>
</dbReference>
<feature type="DNA-binding region" description="H-T-H motif" evidence="2">
    <location>
        <begin position="41"/>
        <end position="60"/>
    </location>
</feature>
<protein>
    <submittedName>
        <fullName evidence="4">TetR family transcriptional regulator</fullName>
    </submittedName>
</protein>
<reference evidence="4 5" key="1">
    <citation type="journal article" date="2019" name="Int. J. Syst. Evol. Microbiol.">
        <title>The Global Catalogue of Microorganisms (GCM) 10K type strain sequencing project: providing services to taxonomists for standard genome sequencing and annotation.</title>
        <authorList>
            <consortium name="The Broad Institute Genomics Platform"/>
            <consortium name="The Broad Institute Genome Sequencing Center for Infectious Disease"/>
            <person name="Wu L."/>
            <person name="Ma J."/>
        </authorList>
    </citation>
    <scope>NUCLEOTIDE SEQUENCE [LARGE SCALE GENOMIC DNA]</scope>
    <source>
        <strain evidence="4 5">JCM 9383</strain>
    </source>
</reference>
<dbReference type="PANTHER" id="PTHR30055">
    <property type="entry name" value="HTH-TYPE TRANSCRIPTIONAL REGULATOR RUTR"/>
    <property type="match status" value="1"/>
</dbReference>
<dbReference type="PROSITE" id="PS01081">
    <property type="entry name" value="HTH_TETR_1"/>
    <property type="match status" value="1"/>
</dbReference>
<keyword evidence="1 2" id="KW-0238">DNA-binding</keyword>
<proteinExistence type="predicted"/>
<dbReference type="SUPFAM" id="SSF48498">
    <property type="entry name" value="Tetracyclin repressor-like, C-terminal domain"/>
    <property type="match status" value="1"/>
</dbReference>
<dbReference type="Proteomes" id="UP001500979">
    <property type="component" value="Unassembled WGS sequence"/>
</dbReference>
<dbReference type="PRINTS" id="PR00455">
    <property type="entry name" value="HTHTETR"/>
</dbReference>
<sequence>MRSDFEPGGQEGRSFIGEARREQIKKAAVDTIVELGYAKASLAQIARRAGISKGVISYHFAGKDELMEKLVVEFYVAGAHFMIPFLEAEKTARGVLHRYIEKNVEYIAANRAGILAVGDIILNFRDSDGSLHFKPEGHDDLVASVAGILRDGQEKGEFGDFDPVVVATSLRASIDMVSQALARDPDLDTEHYARELVRIFDRATRKDPT</sequence>
<dbReference type="RefSeq" id="WP_344678330.1">
    <property type="nucleotide sequence ID" value="NZ_BAAAUX010000005.1"/>
</dbReference>
<dbReference type="PROSITE" id="PS50977">
    <property type="entry name" value="HTH_TETR_2"/>
    <property type="match status" value="1"/>
</dbReference>
<organism evidence="4 5">
    <name type="scientific">Saccharopolyspora taberi</name>
    <dbReference type="NCBI Taxonomy" id="60895"/>
    <lineage>
        <taxon>Bacteria</taxon>
        <taxon>Bacillati</taxon>
        <taxon>Actinomycetota</taxon>
        <taxon>Actinomycetes</taxon>
        <taxon>Pseudonocardiales</taxon>
        <taxon>Pseudonocardiaceae</taxon>
        <taxon>Saccharopolyspora</taxon>
    </lineage>
</organism>
<name>A0ABN3V5M8_9PSEU</name>
<evidence type="ECO:0000256" key="2">
    <source>
        <dbReference type="PROSITE-ProRule" id="PRU00335"/>
    </source>
</evidence>
<comment type="caution">
    <text evidence="4">The sequence shown here is derived from an EMBL/GenBank/DDBJ whole genome shotgun (WGS) entry which is preliminary data.</text>
</comment>
<evidence type="ECO:0000313" key="5">
    <source>
        <dbReference type="Proteomes" id="UP001500979"/>
    </source>
</evidence>
<accession>A0ABN3V5M8</accession>
<dbReference type="PANTHER" id="PTHR30055:SF226">
    <property type="entry name" value="HTH-TYPE TRANSCRIPTIONAL REGULATOR PKSA"/>
    <property type="match status" value="1"/>
</dbReference>
<feature type="domain" description="HTH tetR-type" evidence="3">
    <location>
        <begin position="18"/>
        <end position="78"/>
    </location>
</feature>
<evidence type="ECO:0000256" key="1">
    <source>
        <dbReference type="ARBA" id="ARBA00023125"/>
    </source>
</evidence>
<dbReference type="InterPro" id="IPR001647">
    <property type="entry name" value="HTH_TetR"/>
</dbReference>
<dbReference type="InterPro" id="IPR009057">
    <property type="entry name" value="Homeodomain-like_sf"/>
</dbReference>
<keyword evidence="5" id="KW-1185">Reference proteome</keyword>
<evidence type="ECO:0000313" key="4">
    <source>
        <dbReference type="EMBL" id="GAA2779438.1"/>
    </source>
</evidence>
<dbReference type="Gene3D" id="1.10.357.10">
    <property type="entry name" value="Tetracycline Repressor, domain 2"/>
    <property type="match status" value="1"/>
</dbReference>
<dbReference type="InterPro" id="IPR036271">
    <property type="entry name" value="Tet_transcr_reg_TetR-rel_C_sf"/>
</dbReference>
<gene>
    <name evidence="4" type="ORF">GCM10010470_11390</name>
</gene>
<dbReference type="Gene3D" id="1.10.10.60">
    <property type="entry name" value="Homeodomain-like"/>
    <property type="match status" value="1"/>
</dbReference>
<dbReference type="EMBL" id="BAAAUX010000005">
    <property type="protein sequence ID" value="GAA2779438.1"/>
    <property type="molecule type" value="Genomic_DNA"/>
</dbReference>
<evidence type="ECO:0000259" key="3">
    <source>
        <dbReference type="PROSITE" id="PS50977"/>
    </source>
</evidence>
<dbReference type="SUPFAM" id="SSF46689">
    <property type="entry name" value="Homeodomain-like"/>
    <property type="match status" value="1"/>
</dbReference>